<evidence type="ECO:0000313" key="2">
    <source>
        <dbReference type="EMBL" id="AEH82185.1"/>
    </source>
</evidence>
<accession>F7XF60</accession>
<evidence type="ECO:0000256" key="1">
    <source>
        <dbReference type="SAM" id="MobiDB-lite"/>
    </source>
</evidence>
<dbReference type="KEGG" id="smx:SM11_pC1112"/>
<sequence length="86" mass="9242">MIRSRWPPGTPGGRNGALEGALCPPRSHDNSVRTWKAIVGKCQECSTQRSDASLGFGGLELGQLFRRSCAFVRRPTSVCVPSVPDA</sequence>
<dbReference type="HOGENOM" id="CLU_2496224_0_0_5"/>
<keyword evidence="2" id="KW-0614">Plasmid</keyword>
<gene>
    <name evidence="2" type="ordered locus">SM11_pC1112</name>
</gene>
<geneLocation type="plasmid" evidence="2 3">
    <name>pSmeSM11c</name>
</geneLocation>
<feature type="region of interest" description="Disordered" evidence="1">
    <location>
        <begin position="1"/>
        <end position="28"/>
    </location>
</feature>
<name>F7XF60_SINMM</name>
<dbReference type="Proteomes" id="UP000009045">
    <property type="component" value="Plasmid pSmeSM11c"/>
</dbReference>
<proteinExistence type="predicted"/>
<evidence type="ECO:0000313" key="3">
    <source>
        <dbReference type="Proteomes" id="UP000009045"/>
    </source>
</evidence>
<organism evidence="2 3">
    <name type="scientific">Sinorhizobium meliloti (strain SM11)</name>
    <dbReference type="NCBI Taxonomy" id="707241"/>
    <lineage>
        <taxon>Bacteria</taxon>
        <taxon>Pseudomonadati</taxon>
        <taxon>Pseudomonadota</taxon>
        <taxon>Alphaproteobacteria</taxon>
        <taxon>Hyphomicrobiales</taxon>
        <taxon>Rhizobiaceae</taxon>
        <taxon>Sinorhizobium/Ensifer group</taxon>
        <taxon>Sinorhizobium</taxon>
    </lineage>
</organism>
<protein>
    <submittedName>
        <fullName evidence="2">9.6 kDa polypeptide</fullName>
    </submittedName>
</protein>
<dbReference type="EMBL" id="CP001831">
    <property type="protein sequence ID" value="AEH82185.1"/>
    <property type="molecule type" value="Genomic_DNA"/>
</dbReference>
<dbReference type="AlphaFoldDB" id="F7XF60"/>
<reference evidence="2 3" key="1">
    <citation type="journal article" date="2011" name="J. Biotechnol.">
        <title>The complete genome sequence of the dominant Sinorhizobium meliloti field isolate SM11 extends the S. meliloti pan-genome.</title>
        <authorList>
            <person name="Schneiker-Bekel S."/>
            <person name="Wibberg D."/>
            <person name="Bekel T."/>
            <person name="Blom J."/>
            <person name="Linke B."/>
            <person name="Neuweger H."/>
            <person name="Stiens M."/>
            <person name="Vorholter F.J."/>
            <person name="Weidner S."/>
            <person name="Goesmann A."/>
            <person name="Puhler A."/>
            <person name="Schluter A."/>
        </authorList>
    </citation>
    <scope>NUCLEOTIDE SEQUENCE [LARGE SCALE GENOMIC DNA]</scope>
    <source>
        <strain evidence="2 3">SM11</strain>
        <plasmid evidence="3">pSmeSM11c</plasmid>
    </source>
</reference>